<evidence type="ECO:0000313" key="1">
    <source>
        <dbReference type="EMBL" id="MBC6993855.1"/>
    </source>
</evidence>
<sequence length="266" mass="30627">MWSILKKKRSAKMVSIKASFSYQESFDYIFNDFIIILLSAGLRTEGMFFDYRRLKVIPDRLKKSYLSTPEVIEMMSFVFEEKEPEIYLSGDKYFSEVLLPETFTFSRTISPDKAFLGFSFAEGNLDVANLDKFIGEFSNKQLDFVSLVDVEYGLSAKENWQKAYYPSEHNGFVKGDESVWAQSPIVYIDSIGIIPWTASTYWFGSGFFAAIDKSKVMSFAEAEEITELPNGVVKMVLHKQLIVDSDKENTRKRAAFKRHLGIEWPK</sequence>
<dbReference type="Proteomes" id="UP000650081">
    <property type="component" value="Unassembled WGS sequence"/>
</dbReference>
<protein>
    <submittedName>
        <fullName evidence="1">Uncharacterized protein</fullName>
    </submittedName>
</protein>
<keyword evidence="2" id="KW-1185">Reference proteome</keyword>
<evidence type="ECO:0000313" key="2">
    <source>
        <dbReference type="Proteomes" id="UP000650081"/>
    </source>
</evidence>
<dbReference type="RefSeq" id="WP_187465952.1">
    <property type="nucleotide sequence ID" value="NZ_JACSIT010000080.1"/>
</dbReference>
<dbReference type="AlphaFoldDB" id="A0A923PGX5"/>
<organism evidence="1 2">
    <name type="scientific">Neolewinella lacunae</name>
    <dbReference type="NCBI Taxonomy" id="1517758"/>
    <lineage>
        <taxon>Bacteria</taxon>
        <taxon>Pseudomonadati</taxon>
        <taxon>Bacteroidota</taxon>
        <taxon>Saprospiria</taxon>
        <taxon>Saprospirales</taxon>
        <taxon>Lewinellaceae</taxon>
        <taxon>Neolewinella</taxon>
    </lineage>
</organism>
<proteinExistence type="predicted"/>
<gene>
    <name evidence="1" type="ORF">H9S92_06770</name>
</gene>
<dbReference type="EMBL" id="JACSIT010000080">
    <property type="protein sequence ID" value="MBC6993855.1"/>
    <property type="molecule type" value="Genomic_DNA"/>
</dbReference>
<reference evidence="1" key="1">
    <citation type="submission" date="2020-08" db="EMBL/GenBank/DDBJ databases">
        <title>Lewinella bacteria from marine environments.</title>
        <authorList>
            <person name="Zhong Y."/>
        </authorList>
    </citation>
    <scope>NUCLEOTIDE SEQUENCE</scope>
    <source>
        <strain evidence="1">KCTC 42187</strain>
    </source>
</reference>
<accession>A0A923PGX5</accession>
<name>A0A923PGX5_9BACT</name>
<comment type="caution">
    <text evidence="1">The sequence shown here is derived from an EMBL/GenBank/DDBJ whole genome shotgun (WGS) entry which is preliminary data.</text>
</comment>